<name>A0A803L3H2_CHEQI</name>
<evidence type="ECO:0000313" key="3">
    <source>
        <dbReference type="Proteomes" id="UP000596660"/>
    </source>
</evidence>
<evidence type="ECO:0000313" key="2">
    <source>
        <dbReference type="EnsemblPlants" id="AUR62006411-RA:cds"/>
    </source>
</evidence>
<sequence>MFGISTEQKDCIIGLIAHGKIGTNRSGAKWTADYSTRIEHDAWACSYHLGTLLGLFMHSLYSTTQRKEEAHIKMHLHCLHHYKMPLHEEKELTVRTGSGDYKKDVNADAENSDSSHLSYASQMNPTQSKDGRGLNLISLPSEKRNSYAYAIVKLSCLCIVL</sequence>
<dbReference type="EnsemblPlants" id="AUR62006411-RA">
    <property type="protein sequence ID" value="AUR62006411-RA:cds"/>
    <property type="gene ID" value="AUR62006411"/>
</dbReference>
<accession>A0A803L3H2</accession>
<dbReference type="Gramene" id="AUR62006411-RA">
    <property type="protein sequence ID" value="AUR62006411-RA:cds"/>
    <property type="gene ID" value="AUR62006411"/>
</dbReference>
<keyword evidence="3" id="KW-1185">Reference proteome</keyword>
<protein>
    <submittedName>
        <fullName evidence="2">Uncharacterized protein</fullName>
    </submittedName>
</protein>
<reference evidence="2" key="2">
    <citation type="submission" date="2021-03" db="UniProtKB">
        <authorList>
            <consortium name="EnsemblPlants"/>
        </authorList>
    </citation>
    <scope>IDENTIFICATION</scope>
</reference>
<reference evidence="2" key="1">
    <citation type="journal article" date="2017" name="Nature">
        <title>The genome of Chenopodium quinoa.</title>
        <authorList>
            <person name="Jarvis D.E."/>
            <person name="Ho Y.S."/>
            <person name="Lightfoot D.J."/>
            <person name="Schmoeckel S.M."/>
            <person name="Li B."/>
            <person name="Borm T.J.A."/>
            <person name="Ohyanagi H."/>
            <person name="Mineta K."/>
            <person name="Michell C.T."/>
            <person name="Saber N."/>
            <person name="Kharbatia N.M."/>
            <person name="Rupper R.R."/>
            <person name="Sharp A.R."/>
            <person name="Dally N."/>
            <person name="Boughton B.A."/>
            <person name="Woo Y.H."/>
            <person name="Gao G."/>
            <person name="Schijlen E.G.W.M."/>
            <person name="Guo X."/>
            <person name="Momin A.A."/>
            <person name="Negrao S."/>
            <person name="Al-Babili S."/>
            <person name="Gehring C."/>
            <person name="Roessner U."/>
            <person name="Jung C."/>
            <person name="Murphy K."/>
            <person name="Arold S.T."/>
            <person name="Gojobori T."/>
            <person name="van der Linden C.G."/>
            <person name="van Loo E.N."/>
            <person name="Jellen E.N."/>
            <person name="Maughan P.J."/>
            <person name="Tester M."/>
        </authorList>
    </citation>
    <scope>NUCLEOTIDE SEQUENCE [LARGE SCALE GENOMIC DNA]</scope>
    <source>
        <strain evidence="2">cv. PI 614886</strain>
    </source>
</reference>
<feature type="compositionally biased region" description="Polar residues" evidence="1">
    <location>
        <begin position="112"/>
        <end position="128"/>
    </location>
</feature>
<evidence type="ECO:0000256" key="1">
    <source>
        <dbReference type="SAM" id="MobiDB-lite"/>
    </source>
</evidence>
<proteinExistence type="predicted"/>
<dbReference type="Proteomes" id="UP000596660">
    <property type="component" value="Unplaced"/>
</dbReference>
<dbReference type="AlphaFoldDB" id="A0A803L3H2"/>
<feature type="region of interest" description="Disordered" evidence="1">
    <location>
        <begin position="103"/>
        <end position="134"/>
    </location>
</feature>
<organism evidence="2 3">
    <name type="scientific">Chenopodium quinoa</name>
    <name type="common">Quinoa</name>
    <dbReference type="NCBI Taxonomy" id="63459"/>
    <lineage>
        <taxon>Eukaryota</taxon>
        <taxon>Viridiplantae</taxon>
        <taxon>Streptophyta</taxon>
        <taxon>Embryophyta</taxon>
        <taxon>Tracheophyta</taxon>
        <taxon>Spermatophyta</taxon>
        <taxon>Magnoliopsida</taxon>
        <taxon>eudicotyledons</taxon>
        <taxon>Gunneridae</taxon>
        <taxon>Pentapetalae</taxon>
        <taxon>Caryophyllales</taxon>
        <taxon>Chenopodiaceae</taxon>
        <taxon>Chenopodioideae</taxon>
        <taxon>Atripliceae</taxon>
        <taxon>Chenopodium</taxon>
    </lineage>
</organism>